<protein>
    <recommendedName>
        <fullName evidence="2">SCP domain-containing protein</fullName>
    </recommendedName>
</protein>
<dbReference type="SUPFAM" id="SSF55797">
    <property type="entry name" value="PR-1-like"/>
    <property type="match status" value="1"/>
</dbReference>
<dbReference type="CDD" id="cd05382">
    <property type="entry name" value="CAP_GAPR1-like"/>
    <property type="match status" value="1"/>
</dbReference>
<reference evidence="3" key="1">
    <citation type="submission" date="2023-06" db="EMBL/GenBank/DDBJ databases">
        <authorList>
            <person name="Delattre M."/>
        </authorList>
    </citation>
    <scope>NUCLEOTIDE SEQUENCE</scope>
    <source>
        <strain evidence="3">AF72</strain>
    </source>
</reference>
<proteinExistence type="predicted"/>
<dbReference type="Pfam" id="PF00188">
    <property type="entry name" value="CAP"/>
    <property type="match status" value="1"/>
</dbReference>
<evidence type="ECO:0000259" key="2">
    <source>
        <dbReference type="SMART" id="SM00198"/>
    </source>
</evidence>
<dbReference type="AlphaFoldDB" id="A0AA36G949"/>
<sequence length="253" mass="28268">MGGLNGHGPHTSHETLPQSRSANIAAASSTCDDWEAVCSSLGEERKNTDHELDRFMMQNIVDVKFQLKRSKFAAVGEVNFQRGCLDAHNAMRTKYGNNPLQWSSELGELAHTWAIRLAERGRILYPELAGIGENLHVSPATNTDHLPTGIELVEEWEKESQFFNFERPRWHPKCQHFSQMLWKDSTELGAARYWNTAKNCVAVVCFYRPGGNSNAPGEFANNVPSREASLSPARSLPAHLKRVTISEPPARAT</sequence>
<dbReference type="PRINTS" id="PR00837">
    <property type="entry name" value="V5TPXLIKE"/>
</dbReference>
<evidence type="ECO:0000313" key="4">
    <source>
        <dbReference type="Proteomes" id="UP001177023"/>
    </source>
</evidence>
<dbReference type="InterPro" id="IPR014044">
    <property type="entry name" value="CAP_dom"/>
</dbReference>
<evidence type="ECO:0000256" key="1">
    <source>
        <dbReference type="SAM" id="MobiDB-lite"/>
    </source>
</evidence>
<comment type="caution">
    <text evidence="3">The sequence shown here is derived from an EMBL/GenBank/DDBJ whole genome shotgun (WGS) entry which is preliminary data.</text>
</comment>
<gene>
    <name evidence="3" type="ORF">MSPICULIGERA_LOCUS20719</name>
</gene>
<dbReference type="FunFam" id="3.40.33.10:FF:000010">
    <property type="entry name" value="Predicted protein"/>
    <property type="match status" value="1"/>
</dbReference>
<organism evidence="3 4">
    <name type="scientific">Mesorhabditis spiculigera</name>
    <dbReference type="NCBI Taxonomy" id="96644"/>
    <lineage>
        <taxon>Eukaryota</taxon>
        <taxon>Metazoa</taxon>
        <taxon>Ecdysozoa</taxon>
        <taxon>Nematoda</taxon>
        <taxon>Chromadorea</taxon>
        <taxon>Rhabditida</taxon>
        <taxon>Rhabditina</taxon>
        <taxon>Rhabditomorpha</taxon>
        <taxon>Rhabditoidea</taxon>
        <taxon>Rhabditidae</taxon>
        <taxon>Mesorhabditinae</taxon>
        <taxon>Mesorhabditis</taxon>
    </lineage>
</organism>
<dbReference type="Proteomes" id="UP001177023">
    <property type="component" value="Unassembled WGS sequence"/>
</dbReference>
<evidence type="ECO:0000313" key="3">
    <source>
        <dbReference type="EMBL" id="CAJ0582589.1"/>
    </source>
</evidence>
<dbReference type="EMBL" id="CATQJA010002664">
    <property type="protein sequence ID" value="CAJ0582589.1"/>
    <property type="molecule type" value="Genomic_DNA"/>
</dbReference>
<dbReference type="Gene3D" id="3.40.33.10">
    <property type="entry name" value="CAP"/>
    <property type="match status" value="1"/>
</dbReference>
<feature type="non-terminal residue" evidence="3">
    <location>
        <position position="253"/>
    </location>
</feature>
<dbReference type="InterPro" id="IPR002413">
    <property type="entry name" value="V5_allergen-like"/>
</dbReference>
<keyword evidence="4" id="KW-1185">Reference proteome</keyword>
<dbReference type="SMART" id="SM00198">
    <property type="entry name" value="SCP"/>
    <property type="match status" value="1"/>
</dbReference>
<dbReference type="PRINTS" id="PR00838">
    <property type="entry name" value="V5ALLERGEN"/>
</dbReference>
<dbReference type="InterPro" id="IPR001283">
    <property type="entry name" value="CRISP-related"/>
</dbReference>
<dbReference type="InterPro" id="IPR034113">
    <property type="entry name" value="SCP_GAPR1-like"/>
</dbReference>
<accession>A0AA36G949</accession>
<feature type="domain" description="SCP" evidence="2">
    <location>
        <begin position="79"/>
        <end position="215"/>
    </location>
</feature>
<name>A0AA36G949_9BILA</name>
<dbReference type="PANTHER" id="PTHR10334">
    <property type="entry name" value="CYSTEINE-RICH SECRETORY PROTEIN-RELATED"/>
    <property type="match status" value="1"/>
</dbReference>
<dbReference type="InterPro" id="IPR035940">
    <property type="entry name" value="CAP_sf"/>
</dbReference>
<feature type="region of interest" description="Disordered" evidence="1">
    <location>
        <begin position="1"/>
        <end position="22"/>
    </location>
</feature>